<reference evidence="4 5" key="1">
    <citation type="submission" date="2020-09" db="EMBL/GenBank/DDBJ databases">
        <title>Sphingomonas sp., a new species isolated from pork steak.</title>
        <authorList>
            <person name="Heidler von Heilborn D."/>
        </authorList>
    </citation>
    <scope>NUCLEOTIDE SEQUENCE [LARGE SCALE GENOMIC DNA]</scope>
    <source>
        <strain evidence="5">S8-3T</strain>
    </source>
</reference>
<accession>A0A7H0LQI5</accession>
<feature type="repeat" description="TPR" evidence="3">
    <location>
        <begin position="365"/>
        <end position="398"/>
    </location>
</feature>
<keyword evidence="5" id="KW-1185">Reference proteome</keyword>
<organism evidence="4 5">
    <name type="scientific">Sphingomonas alpina</name>
    <dbReference type="NCBI Taxonomy" id="653931"/>
    <lineage>
        <taxon>Bacteria</taxon>
        <taxon>Pseudomonadati</taxon>
        <taxon>Pseudomonadota</taxon>
        <taxon>Alphaproteobacteria</taxon>
        <taxon>Sphingomonadales</taxon>
        <taxon>Sphingomonadaceae</taxon>
        <taxon>Sphingomonas</taxon>
    </lineage>
</organism>
<protein>
    <submittedName>
        <fullName evidence="4">Tetratricopeptide repeat protein</fullName>
    </submittedName>
</protein>
<dbReference type="EMBL" id="CP061038">
    <property type="protein sequence ID" value="QNQ11938.1"/>
    <property type="molecule type" value="Genomic_DNA"/>
</dbReference>
<name>A0A7H0LQI5_9SPHN</name>
<dbReference type="PANTHER" id="PTHR45586">
    <property type="entry name" value="TPR REPEAT-CONTAINING PROTEIN PA4667"/>
    <property type="match status" value="1"/>
</dbReference>
<evidence type="ECO:0000313" key="5">
    <source>
        <dbReference type="Proteomes" id="UP000516148"/>
    </source>
</evidence>
<dbReference type="PROSITE" id="PS50005">
    <property type="entry name" value="TPR"/>
    <property type="match status" value="2"/>
</dbReference>
<evidence type="ECO:0000256" key="3">
    <source>
        <dbReference type="PROSITE-ProRule" id="PRU00339"/>
    </source>
</evidence>
<dbReference type="PANTHER" id="PTHR45586:SF1">
    <property type="entry name" value="LIPOPOLYSACCHARIDE ASSEMBLY PROTEIN B"/>
    <property type="match status" value="1"/>
</dbReference>
<dbReference type="Proteomes" id="UP000516148">
    <property type="component" value="Chromosome"/>
</dbReference>
<dbReference type="SMART" id="SM00028">
    <property type="entry name" value="TPR"/>
    <property type="match status" value="4"/>
</dbReference>
<dbReference type="InterPro" id="IPR051012">
    <property type="entry name" value="CellSynth/LPSAsmb/PSIAsmb"/>
</dbReference>
<evidence type="ECO:0000256" key="1">
    <source>
        <dbReference type="ARBA" id="ARBA00022737"/>
    </source>
</evidence>
<dbReference type="AlphaFoldDB" id="A0A7H0LQI5"/>
<evidence type="ECO:0000256" key="2">
    <source>
        <dbReference type="ARBA" id="ARBA00022803"/>
    </source>
</evidence>
<proteinExistence type="predicted"/>
<keyword evidence="2 3" id="KW-0802">TPR repeat</keyword>
<gene>
    <name evidence="4" type="ORF">H3Z74_08735</name>
</gene>
<dbReference type="Gene3D" id="1.25.40.10">
    <property type="entry name" value="Tetratricopeptide repeat domain"/>
    <property type="match status" value="3"/>
</dbReference>
<sequence length="521" mass="54917">MFANVGSTVDLTAYARARAADGDGRTQIAVAGYDKALLQAPDSVTVARRAYREALEAGDDALIDRSLAVLQKNGEGPPDAALLALATAIRKNDLPAQNVALDRIGKGPFEFAQASLRAWVTFGAGGDALAGLDPAKGKSIARRFNTENRALLLIASGRIDEGVIALQALLGTDQASLDLRVNAAQLLAGEGRGDLAQALLRGDDRVIVAFRSRLGNGVKPSAGFGLSRLLLRLAADLAEGDPTPISIALIRAALRVEPDNDRARLLLADALSRNDASEGALLVLQAIGPDSPFHAVALDARITVLNRAGDSARALLAATALSAAPGADSEDATRLGGLFLTARRYNDAAKAFALSIKRVGNEVTWAHYLQLGSALDQAKRWPEARKALEKAVALAPDEPLALNYLGYARIERGEKIAESRAMLERASSLAPNDASVTDSLAWAYFRTGDAPRALPLLERAARAEPANGDIAEHLGDAYWAVGRRYEARYSWRAAAIVANPGDTARLAAKIASGPVEGTQRP</sequence>
<dbReference type="InterPro" id="IPR019734">
    <property type="entry name" value="TPR_rpt"/>
</dbReference>
<dbReference type="KEGG" id="spap:H3Z74_08735"/>
<dbReference type="Pfam" id="PF13432">
    <property type="entry name" value="TPR_16"/>
    <property type="match status" value="3"/>
</dbReference>
<feature type="repeat" description="TPR" evidence="3">
    <location>
        <begin position="434"/>
        <end position="467"/>
    </location>
</feature>
<dbReference type="InterPro" id="IPR011990">
    <property type="entry name" value="TPR-like_helical_dom_sf"/>
</dbReference>
<evidence type="ECO:0000313" key="4">
    <source>
        <dbReference type="EMBL" id="QNQ11938.1"/>
    </source>
</evidence>
<dbReference type="SUPFAM" id="SSF48452">
    <property type="entry name" value="TPR-like"/>
    <property type="match status" value="2"/>
</dbReference>
<keyword evidence="1" id="KW-0677">Repeat</keyword>